<dbReference type="AlphaFoldDB" id="A0A1G7UPP0"/>
<keyword evidence="1" id="KW-0472">Membrane</keyword>
<proteinExistence type="predicted"/>
<dbReference type="EMBL" id="FNCK01000011">
    <property type="protein sequence ID" value="SDG49201.1"/>
    <property type="molecule type" value="Genomic_DNA"/>
</dbReference>
<dbReference type="RefSeq" id="WP_090290372.1">
    <property type="nucleotide sequence ID" value="NZ_FNCK01000011.1"/>
</dbReference>
<keyword evidence="1" id="KW-0812">Transmembrane</keyword>
<evidence type="ECO:0000313" key="3">
    <source>
        <dbReference type="Proteomes" id="UP000199708"/>
    </source>
</evidence>
<evidence type="ECO:0000256" key="1">
    <source>
        <dbReference type="SAM" id="Phobius"/>
    </source>
</evidence>
<organism evidence="2 3">
    <name type="scientific">Facklamia miroungae</name>
    <dbReference type="NCBI Taxonomy" id="120956"/>
    <lineage>
        <taxon>Bacteria</taxon>
        <taxon>Bacillati</taxon>
        <taxon>Bacillota</taxon>
        <taxon>Bacilli</taxon>
        <taxon>Lactobacillales</taxon>
        <taxon>Aerococcaceae</taxon>
        <taxon>Facklamia</taxon>
    </lineage>
</organism>
<gene>
    <name evidence="2" type="ORF">SAMN05421791_11117</name>
</gene>
<evidence type="ECO:0000313" key="2">
    <source>
        <dbReference type="EMBL" id="SDG49201.1"/>
    </source>
</evidence>
<keyword evidence="1" id="KW-1133">Transmembrane helix</keyword>
<protein>
    <submittedName>
        <fullName evidence="2">Uncharacterized protein</fullName>
    </submittedName>
</protein>
<feature type="transmembrane region" description="Helical" evidence="1">
    <location>
        <begin position="12"/>
        <end position="30"/>
    </location>
</feature>
<reference evidence="2 3" key="1">
    <citation type="submission" date="2016-10" db="EMBL/GenBank/DDBJ databases">
        <authorList>
            <person name="de Groot N.N."/>
        </authorList>
    </citation>
    <scope>NUCLEOTIDE SEQUENCE [LARGE SCALE GENOMIC DNA]</scope>
    <source>
        <strain evidence="2 3">ATCC BAA-466</strain>
    </source>
</reference>
<name>A0A1G7UPP0_9LACT</name>
<keyword evidence="3" id="KW-1185">Reference proteome</keyword>
<feature type="transmembrane region" description="Helical" evidence="1">
    <location>
        <begin position="101"/>
        <end position="119"/>
    </location>
</feature>
<accession>A0A1G7UPP0</accession>
<sequence length="125" mass="14592">MKVLANFKIRCVFFLALFTLFAYLMVRPIYDSYVFYKERDKSTIIVLAGVYGYEGKEEFEPMLTYLEELPAEYLNSAERGIVDRARYFSTDPELGIVLKKGGIIVVGLFIFYLIIEYCLTRTYTI</sequence>
<dbReference type="Proteomes" id="UP000199708">
    <property type="component" value="Unassembled WGS sequence"/>
</dbReference>